<dbReference type="RefSeq" id="WP_046489116.1">
    <property type="nucleotide sequence ID" value="NZ_LN827929.1"/>
</dbReference>
<keyword evidence="8" id="KW-1185">Reference proteome</keyword>
<evidence type="ECO:0000256" key="3">
    <source>
        <dbReference type="ARBA" id="ARBA00022603"/>
    </source>
</evidence>
<reference evidence="8" key="1">
    <citation type="submission" date="2014-12" db="EMBL/GenBank/DDBJ databases">
        <authorList>
            <person name="Salcher M.M."/>
        </authorList>
    </citation>
    <scope>NUCLEOTIDE SEQUENCE [LARGE SCALE GENOMIC DNA]</scope>
    <source>
        <strain evidence="8">MMS-10A-171</strain>
    </source>
</reference>
<feature type="binding site" evidence="6">
    <location>
        <position position="80"/>
    </location>
    <ligand>
        <name>S-adenosyl-L-methionine</name>
        <dbReference type="ChEBI" id="CHEBI:59789"/>
    </ligand>
</feature>
<protein>
    <recommendedName>
        <fullName evidence="6">Ribosomal RNA small subunit methyltransferase G</fullName>
        <ecNumber evidence="6">2.1.1.170</ecNumber>
    </recommendedName>
    <alternativeName>
        <fullName evidence="6">16S rRNA 7-methylguanosine methyltransferase</fullName>
        <shortName evidence="6">16S rRNA m7G methyltransferase</shortName>
    </alternativeName>
</protein>
<feature type="binding site" evidence="6">
    <location>
        <begin position="131"/>
        <end position="132"/>
    </location>
    <ligand>
        <name>S-adenosyl-L-methionine</name>
        <dbReference type="ChEBI" id="CHEBI:59789"/>
    </ligand>
</feature>
<keyword evidence="5 6" id="KW-0949">S-adenosyl-L-methionine</keyword>
<comment type="caution">
    <text evidence="6">Lacks conserved residue(s) required for the propagation of feature annotation.</text>
</comment>
<dbReference type="GO" id="GO:0005829">
    <property type="term" value="C:cytosol"/>
    <property type="evidence" value="ECO:0007669"/>
    <property type="project" value="TreeGrafter"/>
</dbReference>
<dbReference type="NCBIfam" id="TIGR00138">
    <property type="entry name" value="rsmG_gidB"/>
    <property type="match status" value="1"/>
</dbReference>
<keyword evidence="3 6" id="KW-0489">Methyltransferase</keyword>
<dbReference type="PANTHER" id="PTHR31760">
    <property type="entry name" value="S-ADENOSYL-L-METHIONINE-DEPENDENT METHYLTRANSFERASES SUPERFAMILY PROTEIN"/>
    <property type="match status" value="1"/>
</dbReference>
<evidence type="ECO:0000256" key="2">
    <source>
        <dbReference type="ARBA" id="ARBA00022552"/>
    </source>
</evidence>
<comment type="subcellular location">
    <subcellularLocation>
        <location evidence="6">Cytoplasm</location>
    </subcellularLocation>
</comment>
<dbReference type="GO" id="GO:0070043">
    <property type="term" value="F:rRNA (guanine-N7-)-methyltransferase activity"/>
    <property type="evidence" value="ECO:0007669"/>
    <property type="project" value="UniProtKB-UniRule"/>
</dbReference>
<dbReference type="Gene3D" id="3.40.50.150">
    <property type="entry name" value="Vaccinia Virus protein VP39"/>
    <property type="match status" value="1"/>
</dbReference>
<evidence type="ECO:0000313" key="7">
    <source>
        <dbReference type="EMBL" id="CEZ20282.1"/>
    </source>
</evidence>
<keyword evidence="4 6" id="KW-0808">Transferase</keyword>
<evidence type="ECO:0000256" key="6">
    <source>
        <dbReference type="HAMAP-Rule" id="MF_00074"/>
    </source>
</evidence>
<accession>A0A0D6EXA4</accession>
<comment type="function">
    <text evidence="6">Specifically methylates the N7 position of guanine in position 527 of 16S rRNA.</text>
</comment>
<feature type="binding site" evidence="6">
    <location>
        <position position="146"/>
    </location>
    <ligand>
        <name>S-adenosyl-L-methionine</name>
        <dbReference type="ChEBI" id="CHEBI:59789"/>
    </ligand>
</feature>
<evidence type="ECO:0000256" key="1">
    <source>
        <dbReference type="ARBA" id="ARBA00022490"/>
    </source>
</evidence>
<dbReference type="KEGG" id="mbat:BN1208_1402"/>
<dbReference type="Pfam" id="PF02527">
    <property type="entry name" value="GidB"/>
    <property type="match status" value="1"/>
</dbReference>
<dbReference type="STRING" id="1581557.BN1208_1402"/>
<name>A0A0D6EXA4_9PROT</name>
<dbReference type="PANTHER" id="PTHR31760:SF0">
    <property type="entry name" value="S-ADENOSYL-L-METHIONINE-DEPENDENT METHYLTRANSFERASES SUPERFAMILY PROTEIN"/>
    <property type="match status" value="1"/>
</dbReference>
<dbReference type="InterPro" id="IPR029063">
    <property type="entry name" value="SAM-dependent_MTases_sf"/>
</dbReference>
<dbReference type="SUPFAM" id="SSF53335">
    <property type="entry name" value="S-adenosyl-L-methionine-dependent methyltransferases"/>
    <property type="match status" value="1"/>
</dbReference>
<dbReference type="InterPro" id="IPR003682">
    <property type="entry name" value="rRNA_ssu_MeTfrase_G"/>
</dbReference>
<evidence type="ECO:0000313" key="8">
    <source>
        <dbReference type="Proteomes" id="UP000064007"/>
    </source>
</evidence>
<evidence type="ECO:0000256" key="4">
    <source>
        <dbReference type="ARBA" id="ARBA00022679"/>
    </source>
</evidence>
<keyword evidence="2 6" id="KW-0698">rRNA processing</keyword>
<feature type="binding site" evidence="6">
    <location>
        <position position="85"/>
    </location>
    <ligand>
        <name>S-adenosyl-L-methionine</name>
        <dbReference type="ChEBI" id="CHEBI:59789"/>
    </ligand>
</feature>
<dbReference type="Proteomes" id="UP000064007">
    <property type="component" value="Chromosome 1"/>
</dbReference>
<comment type="similarity">
    <text evidence="6">Belongs to the methyltransferase superfamily. RNA methyltransferase RsmG family.</text>
</comment>
<dbReference type="EMBL" id="LN827929">
    <property type="protein sequence ID" value="CEZ20282.1"/>
    <property type="molecule type" value="Genomic_DNA"/>
</dbReference>
<proteinExistence type="inferred from homology"/>
<gene>
    <name evidence="6 7" type="primary">rsmG</name>
    <name evidence="7" type="ORF">BN1208_1402</name>
</gene>
<comment type="catalytic activity">
    <reaction evidence="6">
        <text>guanosine(527) in 16S rRNA + S-adenosyl-L-methionine = N(7)-methylguanosine(527) in 16S rRNA + S-adenosyl-L-homocysteine</text>
        <dbReference type="Rhea" id="RHEA:42732"/>
        <dbReference type="Rhea" id="RHEA-COMP:10209"/>
        <dbReference type="Rhea" id="RHEA-COMP:10210"/>
        <dbReference type="ChEBI" id="CHEBI:57856"/>
        <dbReference type="ChEBI" id="CHEBI:59789"/>
        <dbReference type="ChEBI" id="CHEBI:74269"/>
        <dbReference type="ChEBI" id="CHEBI:74480"/>
        <dbReference type="EC" id="2.1.1.170"/>
    </reaction>
</comment>
<dbReference type="EC" id="2.1.1.170" evidence="6"/>
<dbReference type="HOGENOM" id="CLU_065341_2_0_4"/>
<evidence type="ECO:0000256" key="5">
    <source>
        <dbReference type="ARBA" id="ARBA00022691"/>
    </source>
</evidence>
<dbReference type="HAMAP" id="MF_00074">
    <property type="entry name" value="16SrRNA_methyltr_G"/>
    <property type="match status" value="1"/>
</dbReference>
<dbReference type="PIRSF" id="PIRSF003078">
    <property type="entry name" value="GidB"/>
    <property type="match status" value="1"/>
</dbReference>
<sequence length="212" mass="24580">MNEAIKKDRDLLVEGLHRMSLNLSDQMIDQLMAYLNLIERWNRVYNLTAIRERDEMIKLHFLDSLSILNHVEMEHVLDVGSGAGFPGIVLAIIKPELKVTVMDSVNKKTTFMQQVKSELSLTNLNVINARVEEYQPIILFDSVITRAFSNLQNMMSLTQHTLQKNGVWLAMKSKDVKEELEAFEKNQYTLIPLEVPFINAERYLVQLKKEIF</sequence>
<dbReference type="OrthoDB" id="9808773at2"/>
<keyword evidence="1 6" id="KW-0963">Cytoplasm</keyword>
<organism evidence="7 8">
    <name type="scientific">Candidatus Methylopumilus planktonicus</name>
    <dbReference type="NCBI Taxonomy" id="1581557"/>
    <lineage>
        <taxon>Bacteria</taxon>
        <taxon>Pseudomonadati</taxon>
        <taxon>Pseudomonadota</taxon>
        <taxon>Betaproteobacteria</taxon>
        <taxon>Nitrosomonadales</taxon>
        <taxon>Methylophilaceae</taxon>
        <taxon>Candidatus Methylopumilus</taxon>
    </lineage>
</organism>
<dbReference type="AlphaFoldDB" id="A0A0D6EXA4"/>